<dbReference type="PANTHER" id="PTHR12176">
    <property type="entry name" value="SAM-DEPENDENT METHYLTRANSFERASE SUPERFAMILY PROTEIN"/>
    <property type="match status" value="1"/>
</dbReference>
<dbReference type="CDD" id="cd02440">
    <property type="entry name" value="AdoMet_MTases"/>
    <property type="match status" value="1"/>
</dbReference>
<dbReference type="GO" id="GO:0032259">
    <property type="term" value="P:methylation"/>
    <property type="evidence" value="ECO:0007669"/>
    <property type="project" value="UniProtKB-KW"/>
</dbReference>
<dbReference type="GO" id="GO:0008757">
    <property type="term" value="F:S-adenosylmethionine-dependent methyltransferase activity"/>
    <property type="evidence" value="ECO:0007669"/>
    <property type="project" value="InterPro"/>
</dbReference>
<dbReference type="OMA" id="FEWYGAF"/>
<dbReference type="InterPro" id="IPR029063">
    <property type="entry name" value="SAM-dependent_MTases_sf"/>
</dbReference>
<evidence type="ECO:0000256" key="3">
    <source>
        <dbReference type="ARBA" id="ARBA00022679"/>
    </source>
</evidence>
<keyword evidence="4" id="KW-0511">Multifunctional enzyme</keyword>
<proteinExistence type="inferred from homology"/>
<dbReference type="SUPFAM" id="SSF53335">
    <property type="entry name" value="S-adenosyl-L-methionine-dependent methyltransferases"/>
    <property type="match status" value="2"/>
</dbReference>
<keyword evidence="3" id="KW-0808">Transferase</keyword>
<evidence type="ECO:0000313" key="8">
    <source>
        <dbReference type="Ensembl" id="ENSEBUP00000018478.1"/>
    </source>
</evidence>
<name>A0A8C4QPQ6_EPTBU</name>
<organism evidence="8 9">
    <name type="scientific">Eptatretus burgeri</name>
    <name type="common">Inshore hagfish</name>
    <dbReference type="NCBI Taxonomy" id="7764"/>
    <lineage>
        <taxon>Eukaryota</taxon>
        <taxon>Metazoa</taxon>
        <taxon>Chordata</taxon>
        <taxon>Craniata</taxon>
        <taxon>Vertebrata</taxon>
        <taxon>Cyclostomata</taxon>
        <taxon>Myxini</taxon>
        <taxon>Myxiniformes</taxon>
        <taxon>Myxinidae</taxon>
        <taxon>Eptatretinae</taxon>
        <taxon>Eptatretus</taxon>
    </lineage>
</organism>
<dbReference type="GeneTree" id="ENSGT00510000047399"/>
<dbReference type="Proteomes" id="UP000694388">
    <property type="component" value="Unplaced"/>
</dbReference>
<evidence type="ECO:0000256" key="2">
    <source>
        <dbReference type="ARBA" id="ARBA00022603"/>
    </source>
</evidence>
<accession>A0A8C4QPQ6</accession>
<dbReference type="AlphaFoldDB" id="A0A8C4QPQ6"/>
<evidence type="ECO:0000313" key="9">
    <source>
        <dbReference type="Proteomes" id="UP000694388"/>
    </source>
</evidence>
<dbReference type="InterPro" id="IPR051419">
    <property type="entry name" value="Lys/N-term_MeTrsfase_sf"/>
</dbReference>
<dbReference type="Pfam" id="PF08241">
    <property type="entry name" value="Methyltransf_11"/>
    <property type="match status" value="1"/>
</dbReference>
<sequence length="692" mass="75611">MALLPRSPREFSDPRYWERFFALRGERPFEWYAEWEDVAPVVKRYLKPGDQVLLPGCGTSDLPSGLLTAGVGGVTGLECSANAVTTMQRRHKGDARAHFLHLDATATGLPDGKFQVCLDKGTFDAIMADSSDSCRQTALSYLAEMERLLQHGGRFLCITLAQHHVLGALTQMFAAGGWALRFHDLTVKSTASVGRRGPAPPPVFVAVATKLRLIPFASAPCLLEVWAEGMEQPGRCADGVAMETWVRERQDYAAIRSQLSDLGVAGGPKCEISLELWSTTTPSHPRYSLYIVDTMSHRDCTCPEKMFAVFIVPHGRERESLFGSEAGRAQLAKNAGFSRLIIVLLLPGQDYGGVSGEETIEGGSRLEVVQKELSPRMLELAPAGIPPGIKIPFLSVGVGVGWREVRFRGRSDLSGEFLVEDVGSTPEDMTRPCHIYRRLVFLGSQNLLQSETRFVSAPLWRVVVVGLGGGALSRFLTHRLNSQLSLVTVEIDQELVSVAVRWFGFLGDVVLGDGVQYVHWLAAQGHQIDALLIDADSKDMEGGLSCPPPDFLSLEFLSVARHILMPGGILSLNLVTRDPKVRSEAVSKLVKAFPAILSFDIPGLTNEVIACLPCGLSKRKVRGNRVTKEKEANNVVERWGCDTGIVEGVNASPLKVDRVPQLVRAFEDRLKKAGPLPAMDLVDVASHLHVIK</sequence>
<evidence type="ECO:0000256" key="6">
    <source>
        <dbReference type="ARBA" id="ARBA00081503"/>
    </source>
</evidence>
<dbReference type="PANTHER" id="PTHR12176:SF78">
    <property type="entry name" value="EEF1A LYSINE AND N-TERMINAL METHYLTRANSFERASE"/>
    <property type="match status" value="1"/>
</dbReference>
<reference evidence="8" key="1">
    <citation type="submission" date="2025-08" db="UniProtKB">
        <authorList>
            <consortium name="Ensembl"/>
        </authorList>
    </citation>
    <scope>IDENTIFICATION</scope>
</reference>
<keyword evidence="2" id="KW-0489">Methyltransferase</keyword>
<evidence type="ECO:0000259" key="7">
    <source>
        <dbReference type="Pfam" id="PF08241"/>
    </source>
</evidence>
<protein>
    <recommendedName>
        <fullName evidence="5">eEF1A lysine and N-terminal methyltransferase</fullName>
    </recommendedName>
    <alternativeName>
        <fullName evidence="6">Methyltransferase-like protein 13</fullName>
    </alternativeName>
</protein>
<evidence type="ECO:0000256" key="5">
    <source>
        <dbReference type="ARBA" id="ARBA00071300"/>
    </source>
</evidence>
<dbReference type="Ensembl" id="ENSEBUT00000019054.1">
    <property type="protein sequence ID" value="ENSEBUP00000018478.1"/>
    <property type="gene ID" value="ENSEBUG00000011508.1"/>
</dbReference>
<evidence type="ECO:0000256" key="4">
    <source>
        <dbReference type="ARBA" id="ARBA00023268"/>
    </source>
</evidence>
<dbReference type="InterPro" id="IPR013216">
    <property type="entry name" value="Methyltransf_11"/>
</dbReference>
<keyword evidence="9" id="KW-1185">Reference proteome</keyword>
<feature type="domain" description="Methyltransferase type 11" evidence="7">
    <location>
        <begin position="55"/>
        <end position="157"/>
    </location>
</feature>
<reference evidence="8" key="2">
    <citation type="submission" date="2025-09" db="UniProtKB">
        <authorList>
            <consortium name="Ensembl"/>
        </authorList>
    </citation>
    <scope>IDENTIFICATION</scope>
</reference>
<comment type="similarity">
    <text evidence="1">Belongs to the methyltransferase superfamily.</text>
</comment>
<evidence type="ECO:0000256" key="1">
    <source>
        <dbReference type="ARBA" id="ARBA00008361"/>
    </source>
</evidence>
<dbReference type="Gene3D" id="3.40.50.150">
    <property type="entry name" value="Vaccinia Virus protein VP39"/>
    <property type="match status" value="2"/>
</dbReference>